<proteinExistence type="predicted"/>
<feature type="transmembrane region" description="Helical" evidence="2">
    <location>
        <begin position="64"/>
        <end position="83"/>
    </location>
</feature>
<feature type="region of interest" description="Disordered" evidence="1">
    <location>
        <begin position="112"/>
        <end position="153"/>
    </location>
</feature>
<dbReference type="AlphaFoldDB" id="A0A1F5TGX8"/>
<evidence type="ECO:0000313" key="4">
    <source>
        <dbReference type="Proteomes" id="UP000178656"/>
    </source>
</evidence>
<evidence type="ECO:0000313" key="3">
    <source>
        <dbReference type="EMBL" id="OGF38177.1"/>
    </source>
</evidence>
<dbReference type="EMBL" id="MFGM01000007">
    <property type="protein sequence ID" value="OGF38177.1"/>
    <property type="molecule type" value="Genomic_DNA"/>
</dbReference>
<evidence type="ECO:0000256" key="1">
    <source>
        <dbReference type="SAM" id="MobiDB-lite"/>
    </source>
</evidence>
<comment type="caution">
    <text evidence="3">The sequence shown here is derived from an EMBL/GenBank/DDBJ whole genome shotgun (WGS) entry which is preliminary data.</text>
</comment>
<dbReference type="Proteomes" id="UP000178656">
    <property type="component" value="Unassembled WGS sequence"/>
</dbReference>
<organism evidence="3 4">
    <name type="scientific">Candidatus Falkowbacteria bacterium RIFOXYC2_FULL_48_21</name>
    <dbReference type="NCBI Taxonomy" id="1798005"/>
    <lineage>
        <taxon>Bacteria</taxon>
        <taxon>Candidatus Falkowiibacteriota</taxon>
    </lineage>
</organism>
<name>A0A1F5TGX8_9BACT</name>
<reference evidence="3 4" key="1">
    <citation type="journal article" date="2016" name="Nat. Commun.">
        <title>Thousands of microbial genomes shed light on interconnected biogeochemical processes in an aquifer system.</title>
        <authorList>
            <person name="Anantharaman K."/>
            <person name="Brown C.T."/>
            <person name="Hug L.A."/>
            <person name="Sharon I."/>
            <person name="Castelle C.J."/>
            <person name="Probst A.J."/>
            <person name="Thomas B.C."/>
            <person name="Singh A."/>
            <person name="Wilkins M.J."/>
            <person name="Karaoz U."/>
            <person name="Brodie E.L."/>
            <person name="Williams K.H."/>
            <person name="Hubbard S.S."/>
            <person name="Banfield J.F."/>
        </authorList>
    </citation>
    <scope>NUCLEOTIDE SEQUENCE [LARGE SCALE GENOMIC DNA]</scope>
</reference>
<keyword evidence="2" id="KW-0472">Membrane</keyword>
<gene>
    <name evidence="3" type="ORF">A2482_04330</name>
</gene>
<evidence type="ECO:0000256" key="2">
    <source>
        <dbReference type="SAM" id="Phobius"/>
    </source>
</evidence>
<protein>
    <submittedName>
        <fullName evidence="3">Uncharacterized protein</fullName>
    </submittedName>
</protein>
<sequence>MGKIDELGFDDETLRRLSVASDGWRVAKTLARGRKWAAVLGTCIGLIALGICLVLFFIPHLHDVLYLVVCITLFSCWQLSAFYERGERASEIKKAEFCALYAQTLEEKIKADGGGNEEYEQGGAVSKRNESDSASQGQTAAKRKGVGKGAGCL</sequence>
<accession>A0A1F5TGX8</accession>
<keyword evidence="2" id="KW-0812">Transmembrane</keyword>
<keyword evidence="2" id="KW-1133">Transmembrane helix</keyword>
<feature type="transmembrane region" description="Helical" evidence="2">
    <location>
        <begin position="36"/>
        <end position="58"/>
    </location>
</feature>